<feature type="compositionally biased region" description="Polar residues" evidence="1">
    <location>
        <begin position="109"/>
        <end position="119"/>
    </location>
</feature>
<dbReference type="EMBL" id="KN833807">
    <property type="protein sequence ID" value="KIK18363.1"/>
    <property type="molecule type" value="Genomic_DNA"/>
</dbReference>
<feature type="compositionally biased region" description="Basic and acidic residues" evidence="1">
    <location>
        <begin position="263"/>
        <end position="280"/>
    </location>
</feature>
<evidence type="ECO:0000256" key="1">
    <source>
        <dbReference type="SAM" id="MobiDB-lite"/>
    </source>
</evidence>
<dbReference type="Proteomes" id="UP000054018">
    <property type="component" value="Unassembled WGS sequence"/>
</dbReference>
<proteinExistence type="predicted"/>
<feature type="region of interest" description="Disordered" evidence="1">
    <location>
        <begin position="148"/>
        <end position="315"/>
    </location>
</feature>
<organism evidence="2 3">
    <name type="scientific">Pisolithus microcarpus 441</name>
    <dbReference type="NCBI Taxonomy" id="765257"/>
    <lineage>
        <taxon>Eukaryota</taxon>
        <taxon>Fungi</taxon>
        <taxon>Dikarya</taxon>
        <taxon>Basidiomycota</taxon>
        <taxon>Agaricomycotina</taxon>
        <taxon>Agaricomycetes</taxon>
        <taxon>Agaricomycetidae</taxon>
        <taxon>Boletales</taxon>
        <taxon>Sclerodermatineae</taxon>
        <taxon>Pisolithaceae</taxon>
        <taxon>Pisolithus</taxon>
    </lineage>
</organism>
<feature type="compositionally biased region" description="Basic residues" evidence="1">
    <location>
        <begin position="251"/>
        <end position="262"/>
    </location>
</feature>
<reference evidence="2 3" key="1">
    <citation type="submission" date="2014-04" db="EMBL/GenBank/DDBJ databases">
        <authorList>
            <consortium name="DOE Joint Genome Institute"/>
            <person name="Kuo A."/>
            <person name="Kohler A."/>
            <person name="Costa M.D."/>
            <person name="Nagy L.G."/>
            <person name="Floudas D."/>
            <person name="Copeland A."/>
            <person name="Barry K.W."/>
            <person name="Cichocki N."/>
            <person name="Veneault-Fourrey C."/>
            <person name="LaButti K."/>
            <person name="Lindquist E.A."/>
            <person name="Lipzen A."/>
            <person name="Lundell T."/>
            <person name="Morin E."/>
            <person name="Murat C."/>
            <person name="Sun H."/>
            <person name="Tunlid A."/>
            <person name="Henrissat B."/>
            <person name="Grigoriev I.V."/>
            <person name="Hibbett D.S."/>
            <person name="Martin F."/>
            <person name="Nordberg H.P."/>
            <person name="Cantor M.N."/>
            <person name="Hua S.X."/>
        </authorList>
    </citation>
    <scope>NUCLEOTIDE SEQUENCE [LARGE SCALE GENOMIC DNA]</scope>
    <source>
        <strain evidence="2 3">441</strain>
    </source>
</reference>
<feature type="compositionally biased region" description="Basic and acidic residues" evidence="1">
    <location>
        <begin position="83"/>
        <end position="94"/>
    </location>
</feature>
<feature type="compositionally biased region" description="Polar residues" evidence="1">
    <location>
        <begin position="290"/>
        <end position="302"/>
    </location>
</feature>
<protein>
    <recommendedName>
        <fullName evidence="4">G-patch domain-containing protein</fullName>
    </recommendedName>
</protein>
<feature type="compositionally biased region" description="Basic and acidic residues" evidence="1">
    <location>
        <begin position="194"/>
        <end position="228"/>
    </location>
</feature>
<keyword evidence="3" id="KW-1185">Reference proteome</keyword>
<feature type="compositionally biased region" description="Basic residues" evidence="1">
    <location>
        <begin position="305"/>
        <end position="315"/>
    </location>
</feature>
<dbReference type="STRING" id="765257.A0A0C9ZEJ5"/>
<reference evidence="3" key="2">
    <citation type="submission" date="2015-01" db="EMBL/GenBank/DDBJ databases">
        <title>Evolutionary Origins and Diversification of the Mycorrhizal Mutualists.</title>
        <authorList>
            <consortium name="DOE Joint Genome Institute"/>
            <consortium name="Mycorrhizal Genomics Consortium"/>
            <person name="Kohler A."/>
            <person name="Kuo A."/>
            <person name="Nagy L.G."/>
            <person name="Floudas D."/>
            <person name="Copeland A."/>
            <person name="Barry K.W."/>
            <person name="Cichocki N."/>
            <person name="Veneault-Fourrey C."/>
            <person name="LaButti K."/>
            <person name="Lindquist E.A."/>
            <person name="Lipzen A."/>
            <person name="Lundell T."/>
            <person name="Morin E."/>
            <person name="Murat C."/>
            <person name="Riley R."/>
            <person name="Ohm R."/>
            <person name="Sun H."/>
            <person name="Tunlid A."/>
            <person name="Henrissat B."/>
            <person name="Grigoriev I.V."/>
            <person name="Hibbett D.S."/>
            <person name="Martin F."/>
        </authorList>
    </citation>
    <scope>NUCLEOTIDE SEQUENCE [LARGE SCALE GENOMIC DNA]</scope>
    <source>
        <strain evidence="3">441</strain>
    </source>
</reference>
<feature type="compositionally biased region" description="Low complexity" evidence="1">
    <location>
        <begin position="162"/>
        <end position="180"/>
    </location>
</feature>
<dbReference type="OrthoDB" id="3366546at2759"/>
<evidence type="ECO:0000313" key="2">
    <source>
        <dbReference type="EMBL" id="KIK18363.1"/>
    </source>
</evidence>
<dbReference type="PANTHER" id="PTHR23149:SF32">
    <property type="entry name" value="G-PATCH DOMAIN-CONTAINING PROTEIN"/>
    <property type="match status" value="1"/>
</dbReference>
<feature type="compositionally biased region" description="Acidic residues" evidence="1">
    <location>
        <begin position="70"/>
        <end position="82"/>
    </location>
</feature>
<dbReference type="HOGENOM" id="CLU_061417_1_0_1"/>
<dbReference type="PANTHER" id="PTHR23149">
    <property type="entry name" value="G PATCH DOMAIN CONTAINING PROTEIN"/>
    <property type="match status" value="1"/>
</dbReference>
<evidence type="ECO:0000313" key="3">
    <source>
        <dbReference type="Proteomes" id="UP000054018"/>
    </source>
</evidence>
<dbReference type="InterPro" id="IPR050656">
    <property type="entry name" value="PINX1"/>
</dbReference>
<accession>A0A0C9ZEJ5</accession>
<dbReference type="AlphaFoldDB" id="A0A0C9ZEJ5"/>
<evidence type="ECO:0008006" key="4">
    <source>
        <dbReference type="Google" id="ProtNLM"/>
    </source>
</evidence>
<feature type="region of interest" description="Disordered" evidence="1">
    <location>
        <begin position="67"/>
        <end position="125"/>
    </location>
</feature>
<name>A0A0C9ZEJ5_9AGAM</name>
<gene>
    <name evidence="2" type="ORF">PISMIDRAFT_24668</name>
</gene>
<sequence length="315" mass="34758">MPLDGYTYLTSYGWTGKGTGLRKGAIEKPVTIAQKRNLAGVGKDRDEAFPFWDHLFTAASKAITIKVASDDDDDDEENDNVEDLPRTEPLDVKRTSTGIISTRRPAAGTPTSESASGTATPDLYVGPKLSLIAAAKREAMKRGLYSKFFRGPVLGPDNDPRTFTTTTTSASPASVASSESIPQPVEKKTKRRRVEGSPETKEERSEPKRLKRERKEARRLNKKTKSEAVEPLGHGAVEAEEGEDANSDRRLRLKPSKKKRKQVRENGPEVERKGLVKEDTIVGMQDTRHVSSSSCENPSIELNSKKKKGKRKHSS</sequence>